<name>A0AAT9HTY8_9ACTN</name>
<feature type="signal peptide" evidence="2">
    <location>
        <begin position="1"/>
        <end position="24"/>
    </location>
</feature>
<evidence type="ECO:0008006" key="4">
    <source>
        <dbReference type="Google" id="ProtNLM"/>
    </source>
</evidence>
<dbReference type="EMBL" id="AP035768">
    <property type="protein sequence ID" value="BFO20978.1"/>
    <property type="molecule type" value="Genomic_DNA"/>
</dbReference>
<feature type="compositionally biased region" description="Low complexity" evidence="1">
    <location>
        <begin position="213"/>
        <end position="226"/>
    </location>
</feature>
<accession>A0AAT9HTY8</accession>
<keyword evidence="2" id="KW-0732">Signal</keyword>
<feature type="region of interest" description="Disordered" evidence="1">
    <location>
        <begin position="93"/>
        <end position="121"/>
    </location>
</feature>
<feature type="compositionally biased region" description="Pro residues" evidence="1">
    <location>
        <begin position="352"/>
        <end position="365"/>
    </location>
</feature>
<protein>
    <recommendedName>
        <fullName evidence="4">Secreted protein</fullName>
    </recommendedName>
</protein>
<sequence length="375" mass="37949">MRKAIVIAAGAVVLAGLLPTAAMAVPPVDEPGRETLILESLARVVPADGAPVNQDVESLKIDVPQNRETAPPGTDTPLPASTTTVTFPSSVARSSSAAVEPQSDQVPVTLAPAEGHPTPTGAWRVTVDARADVTTQGVDGAVIRVDPPDTGAVPVSLALNYGTFENLYGADWGSRLRLVQFPACYLTTPDVEECQAFTELETLNDPDTNTVSATIDPAADDPAATASEGPSTQSAGSRLLDAEGSGDSTVIGAVDSGAGPGGSFSATPLASTGSWSHSGSSGAFVWSYPLTVPAPPAGPTPKIALTYNSQSVDGRTSVSSPRPRGLARAGTTTPATSSAATAAARTTGKPLMPAPPTTPPRPTRPPTCAGSRTTR</sequence>
<reference evidence="3" key="1">
    <citation type="submission" date="2024-06" db="EMBL/GenBank/DDBJ databases">
        <authorList>
            <consortium name="consrtm"/>
            <person name="Uemura M."/>
            <person name="Terahara T."/>
        </authorList>
    </citation>
    <scope>NUCLEOTIDE SEQUENCE</scope>
    <source>
        <strain evidence="3">KM77-8</strain>
    </source>
</reference>
<evidence type="ECO:0000256" key="1">
    <source>
        <dbReference type="SAM" id="MobiDB-lite"/>
    </source>
</evidence>
<reference evidence="3" key="2">
    <citation type="submission" date="2024-07" db="EMBL/GenBank/DDBJ databases">
        <title>Streptomyces haneummycinica sp. nov., a new antibiotic-producing actinobacterium isolated from marine sediment.</title>
        <authorList>
            <person name="Uemura M."/>
            <person name="Hamada M."/>
            <person name="Hirano S."/>
            <person name="Kobayashi K."/>
            <person name="Ohshiro T."/>
            <person name="Kobayashi T."/>
            <person name="Terahara T."/>
        </authorList>
    </citation>
    <scope>NUCLEOTIDE SEQUENCE</scope>
    <source>
        <strain evidence="3">KM77-8</strain>
    </source>
</reference>
<dbReference type="AlphaFoldDB" id="A0AAT9HTY8"/>
<feature type="chain" id="PRO_5043983715" description="Secreted protein" evidence="2">
    <location>
        <begin position="25"/>
        <end position="375"/>
    </location>
</feature>
<gene>
    <name evidence="3" type="ORF">SHKM778_73660</name>
</gene>
<evidence type="ECO:0000256" key="2">
    <source>
        <dbReference type="SAM" id="SignalP"/>
    </source>
</evidence>
<organism evidence="3">
    <name type="scientific">Streptomyces haneummycinicus</name>
    <dbReference type="NCBI Taxonomy" id="3074435"/>
    <lineage>
        <taxon>Bacteria</taxon>
        <taxon>Bacillati</taxon>
        <taxon>Actinomycetota</taxon>
        <taxon>Actinomycetes</taxon>
        <taxon>Kitasatosporales</taxon>
        <taxon>Streptomycetaceae</taxon>
        <taxon>Streptomyces</taxon>
    </lineage>
</organism>
<feature type="compositionally biased region" description="Polar residues" evidence="1">
    <location>
        <begin position="311"/>
        <end position="320"/>
    </location>
</feature>
<evidence type="ECO:0000313" key="3">
    <source>
        <dbReference type="EMBL" id="BFO20978.1"/>
    </source>
</evidence>
<feature type="region of interest" description="Disordered" evidence="1">
    <location>
        <begin position="205"/>
        <end position="256"/>
    </location>
</feature>
<proteinExistence type="predicted"/>
<feature type="compositionally biased region" description="Low complexity" evidence="1">
    <location>
        <begin position="327"/>
        <end position="348"/>
    </location>
</feature>
<feature type="region of interest" description="Disordered" evidence="1">
    <location>
        <begin position="311"/>
        <end position="375"/>
    </location>
</feature>